<accession>A0A8J4DUF3</accession>
<proteinExistence type="inferred from homology"/>
<feature type="domain" description="Formyl transferase N-terminal" evidence="9">
    <location>
        <begin position="69"/>
        <end position="153"/>
    </location>
</feature>
<evidence type="ECO:0000256" key="4">
    <source>
        <dbReference type="ARBA" id="ARBA00022755"/>
    </source>
</evidence>
<dbReference type="Gene3D" id="3.40.50.170">
    <property type="entry name" value="Formyl transferase, N-terminal domain"/>
    <property type="match status" value="1"/>
</dbReference>
<keyword evidence="11" id="KW-1185">Reference proteome</keyword>
<dbReference type="GO" id="GO:0006189">
    <property type="term" value="P:'de novo' IMP biosynthetic process"/>
    <property type="evidence" value="ECO:0007669"/>
    <property type="project" value="TreeGrafter"/>
</dbReference>
<evidence type="ECO:0000313" key="11">
    <source>
        <dbReference type="Proteomes" id="UP000619260"/>
    </source>
</evidence>
<evidence type="ECO:0000256" key="1">
    <source>
        <dbReference type="ARBA" id="ARBA00005054"/>
    </source>
</evidence>
<dbReference type="AlphaFoldDB" id="A0A8J4DUF3"/>
<dbReference type="SUPFAM" id="SSF53328">
    <property type="entry name" value="Formyltransferase"/>
    <property type="match status" value="1"/>
</dbReference>
<keyword evidence="3" id="KW-0808">Transferase</keyword>
<dbReference type="Proteomes" id="UP000619260">
    <property type="component" value="Unassembled WGS sequence"/>
</dbReference>
<protein>
    <recommendedName>
        <fullName evidence="2">phosphoribosylglycinamide formyltransferase 1</fullName>
        <ecNumber evidence="2">2.1.2.2</ecNumber>
    </recommendedName>
    <alternativeName>
        <fullName evidence="7">5'-phosphoribosylglycinamide transformylase</fullName>
    </alternativeName>
    <alternativeName>
        <fullName evidence="6">GAR transformylase</fullName>
    </alternativeName>
</protein>
<dbReference type="GO" id="GO:0005829">
    <property type="term" value="C:cytosol"/>
    <property type="evidence" value="ECO:0007669"/>
    <property type="project" value="TreeGrafter"/>
</dbReference>
<evidence type="ECO:0000259" key="9">
    <source>
        <dbReference type="Pfam" id="PF00551"/>
    </source>
</evidence>
<dbReference type="EMBL" id="BOPF01000034">
    <property type="protein sequence ID" value="GIJ50291.1"/>
    <property type="molecule type" value="Genomic_DNA"/>
</dbReference>
<gene>
    <name evidence="10" type="ORF">Val02_71770</name>
</gene>
<evidence type="ECO:0000256" key="8">
    <source>
        <dbReference type="ARBA" id="ARBA00047664"/>
    </source>
</evidence>
<reference evidence="10" key="1">
    <citation type="submission" date="2021-01" db="EMBL/GenBank/DDBJ databases">
        <title>Whole genome shotgun sequence of Virgisporangium aliadipatigenens NBRC 105644.</title>
        <authorList>
            <person name="Komaki H."/>
            <person name="Tamura T."/>
        </authorList>
    </citation>
    <scope>NUCLEOTIDE SEQUENCE</scope>
    <source>
        <strain evidence="10">NBRC 105644</strain>
    </source>
</reference>
<organism evidence="10 11">
    <name type="scientific">Virgisporangium aliadipatigenens</name>
    <dbReference type="NCBI Taxonomy" id="741659"/>
    <lineage>
        <taxon>Bacteria</taxon>
        <taxon>Bacillati</taxon>
        <taxon>Actinomycetota</taxon>
        <taxon>Actinomycetes</taxon>
        <taxon>Micromonosporales</taxon>
        <taxon>Micromonosporaceae</taxon>
        <taxon>Virgisporangium</taxon>
    </lineage>
</organism>
<comment type="pathway">
    <text evidence="1">Purine metabolism; IMP biosynthesis via de novo pathway; N(2)-formyl-N(1)-(5-phospho-D-ribosyl)glycinamide from N(1)-(5-phospho-D-ribosyl)glycinamide (10-formyl THF route): step 1/1.</text>
</comment>
<comment type="caution">
    <text evidence="10">The sequence shown here is derived from an EMBL/GenBank/DDBJ whole genome shotgun (WGS) entry which is preliminary data.</text>
</comment>
<evidence type="ECO:0000256" key="6">
    <source>
        <dbReference type="ARBA" id="ARBA00041324"/>
    </source>
</evidence>
<dbReference type="RefSeq" id="WP_203903725.1">
    <property type="nucleotide sequence ID" value="NZ_BOPF01000034.1"/>
</dbReference>
<name>A0A8J4DUF3_9ACTN</name>
<dbReference type="GO" id="GO:0004644">
    <property type="term" value="F:phosphoribosylglycinamide formyltransferase activity"/>
    <property type="evidence" value="ECO:0007669"/>
    <property type="project" value="UniProtKB-EC"/>
</dbReference>
<evidence type="ECO:0000256" key="3">
    <source>
        <dbReference type="ARBA" id="ARBA00022679"/>
    </source>
</evidence>
<evidence type="ECO:0000256" key="2">
    <source>
        <dbReference type="ARBA" id="ARBA00012254"/>
    </source>
</evidence>
<dbReference type="Pfam" id="PF00551">
    <property type="entry name" value="Formyl_trans_N"/>
    <property type="match status" value="1"/>
</dbReference>
<evidence type="ECO:0000313" key="10">
    <source>
        <dbReference type="EMBL" id="GIJ50291.1"/>
    </source>
</evidence>
<sequence>MARIVLITPGGFRGRLLLDRFRRRGVPLDAVVFLAGDWERPWPTLRRTLHFHRRWRGIRTSGGLAGARLRRDLVRLAPDCVLLGGCGLLPAELIDAVAVPVLNTHPALLPWMRGSGVVGYSLAEGIPLGATVHRVDAGIDTGAIVVRRPMPVPSGPLSLWYLERAADVFAADLMVDAVVGLRRGELPAGVPQAARFPLHTLAGAAAARPAHEALARAGRAGELWRQNEAPIAFGSPAVRASSSWVPSVSMAGGT</sequence>
<evidence type="ECO:0000256" key="5">
    <source>
        <dbReference type="ARBA" id="ARBA00038440"/>
    </source>
</evidence>
<dbReference type="InterPro" id="IPR036477">
    <property type="entry name" value="Formyl_transf_N_sf"/>
</dbReference>
<dbReference type="PROSITE" id="PS00373">
    <property type="entry name" value="GART"/>
    <property type="match status" value="1"/>
</dbReference>
<evidence type="ECO:0000256" key="7">
    <source>
        <dbReference type="ARBA" id="ARBA00041682"/>
    </source>
</evidence>
<comment type="similarity">
    <text evidence="5">Belongs to the GART family.</text>
</comment>
<keyword evidence="4" id="KW-0658">Purine biosynthesis</keyword>
<dbReference type="InterPro" id="IPR002376">
    <property type="entry name" value="Formyl_transf_N"/>
</dbReference>
<dbReference type="EC" id="2.1.2.2" evidence="2"/>
<dbReference type="PANTHER" id="PTHR43369">
    <property type="entry name" value="PHOSPHORIBOSYLGLYCINAMIDE FORMYLTRANSFERASE"/>
    <property type="match status" value="1"/>
</dbReference>
<comment type="catalytic activity">
    <reaction evidence="8">
        <text>N(1)-(5-phospho-beta-D-ribosyl)glycinamide + (6R)-10-formyltetrahydrofolate = N(2)-formyl-N(1)-(5-phospho-beta-D-ribosyl)glycinamide + (6S)-5,6,7,8-tetrahydrofolate + H(+)</text>
        <dbReference type="Rhea" id="RHEA:15053"/>
        <dbReference type="ChEBI" id="CHEBI:15378"/>
        <dbReference type="ChEBI" id="CHEBI:57453"/>
        <dbReference type="ChEBI" id="CHEBI:143788"/>
        <dbReference type="ChEBI" id="CHEBI:147286"/>
        <dbReference type="ChEBI" id="CHEBI:195366"/>
        <dbReference type="EC" id="2.1.2.2"/>
    </reaction>
</comment>
<dbReference type="InterPro" id="IPR001555">
    <property type="entry name" value="GART_AS"/>
</dbReference>
<dbReference type="PANTHER" id="PTHR43369:SF2">
    <property type="entry name" value="PHOSPHORIBOSYLGLYCINAMIDE FORMYLTRANSFERASE"/>
    <property type="match status" value="1"/>
</dbReference>